<sequence>MRGSTHASYFVDELFSMPLLNPSRSLLQRLYRFHLQATSVLLSYPQTYKVNPHSLAAPHGDDEHFVHARYYAPKLGRYSKAEIPPWSFDDVLK</sequence>
<evidence type="ECO:0000313" key="2">
    <source>
        <dbReference type="EMBL" id="KAF2575147.1"/>
    </source>
</evidence>
<comment type="caution">
    <text evidence="1">The sequence shown here is derived from an EMBL/GenBank/DDBJ whole genome shotgun (WGS) entry which is preliminary data.</text>
</comment>
<evidence type="ECO:0000313" key="1">
    <source>
        <dbReference type="EMBL" id="KAF2535727.1"/>
    </source>
</evidence>
<reference evidence="1" key="1">
    <citation type="submission" date="2019-12" db="EMBL/GenBank/DDBJ databases">
        <title>Genome sequencing and annotation of Brassica cretica.</title>
        <authorList>
            <person name="Studholme D.J."/>
            <person name="Sarris P.F."/>
        </authorList>
    </citation>
    <scope>NUCLEOTIDE SEQUENCE</scope>
    <source>
        <strain evidence="1">PFS-001/15</strain>
        <strain evidence="2">PFS-102/07</strain>
        <tissue evidence="1">Leaf</tissue>
    </source>
</reference>
<dbReference type="EMBL" id="QGKW02002228">
    <property type="protein sequence ID" value="KAF2535727.1"/>
    <property type="molecule type" value="Genomic_DNA"/>
</dbReference>
<gene>
    <name evidence="1" type="ORF">F2Q68_00022711</name>
    <name evidence="2" type="ORF">F2Q70_00006082</name>
</gene>
<evidence type="ECO:0000313" key="3">
    <source>
        <dbReference type="Proteomes" id="UP000712281"/>
    </source>
</evidence>
<dbReference type="EMBL" id="QGKY02001015">
    <property type="protein sequence ID" value="KAF2575147.1"/>
    <property type="molecule type" value="Genomic_DNA"/>
</dbReference>
<name>A0A8S9FTJ1_BRACR</name>
<dbReference type="Proteomes" id="UP000712281">
    <property type="component" value="Unassembled WGS sequence"/>
</dbReference>
<dbReference type="AlphaFoldDB" id="A0A8S9FTJ1"/>
<accession>A0A8S9FTJ1</accession>
<protein>
    <submittedName>
        <fullName evidence="1">Uncharacterized protein</fullName>
    </submittedName>
</protein>
<organism evidence="1 3">
    <name type="scientific">Brassica cretica</name>
    <name type="common">Mustard</name>
    <dbReference type="NCBI Taxonomy" id="69181"/>
    <lineage>
        <taxon>Eukaryota</taxon>
        <taxon>Viridiplantae</taxon>
        <taxon>Streptophyta</taxon>
        <taxon>Embryophyta</taxon>
        <taxon>Tracheophyta</taxon>
        <taxon>Spermatophyta</taxon>
        <taxon>Magnoliopsida</taxon>
        <taxon>eudicotyledons</taxon>
        <taxon>Gunneridae</taxon>
        <taxon>Pentapetalae</taxon>
        <taxon>rosids</taxon>
        <taxon>malvids</taxon>
        <taxon>Brassicales</taxon>
        <taxon>Brassicaceae</taxon>
        <taxon>Brassiceae</taxon>
        <taxon>Brassica</taxon>
    </lineage>
</organism>
<proteinExistence type="predicted"/>